<dbReference type="InterPro" id="IPR023376">
    <property type="entry name" value="YqcC-like_dom"/>
</dbReference>
<dbReference type="Pfam" id="PF04287">
    <property type="entry name" value="DUF446"/>
    <property type="match status" value="1"/>
</dbReference>
<gene>
    <name evidence="2" type="ORF">HCJ96_06810</name>
</gene>
<dbReference type="SUPFAM" id="SSF158452">
    <property type="entry name" value="YqcC-like"/>
    <property type="match status" value="1"/>
</dbReference>
<dbReference type="EMBL" id="JAATNW010000003">
    <property type="protein sequence ID" value="NMH59721.1"/>
    <property type="molecule type" value="Genomic_DNA"/>
</dbReference>
<evidence type="ECO:0000259" key="1">
    <source>
        <dbReference type="Pfam" id="PF04287"/>
    </source>
</evidence>
<protein>
    <submittedName>
        <fullName evidence="2">YqcC family protein</fullName>
    </submittedName>
</protein>
<dbReference type="Proteomes" id="UP000709336">
    <property type="component" value="Unassembled WGS sequence"/>
</dbReference>
<sequence length="94" mass="10286">MKHRGLWSNKRPSAAALASTEPFACDSLSFNQWLQFIFIPRFKALILNHRPLPATIAISPAAQVWLADEVAIQKVLTEIDQTVAANASGNIGND</sequence>
<organism evidence="2 3">
    <name type="scientific">Alteromonas ponticola</name>
    <dbReference type="NCBI Taxonomy" id="2720613"/>
    <lineage>
        <taxon>Bacteria</taxon>
        <taxon>Pseudomonadati</taxon>
        <taxon>Pseudomonadota</taxon>
        <taxon>Gammaproteobacteria</taxon>
        <taxon>Alteromonadales</taxon>
        <taxon>Alteromonadaceae</taxon>
        <taxon>Alteromonas/Salinimonas group</taxon>
        <taxon>Alteromonas</taxon>
    </lineage>
</organism>
<accession>A0ABX1R2P3</accession>
<comment type="caution">
    <text evidence="2">The sequence shown here is derived from an EMBL/GenBank/DDBJ whole genome shotgun (WGS) entry which is preliminary data.</text>
</comment>
<dbReference type="Gene3D" id="1.20.1440.40">
    <property type="entry name" value="YqcC-like"/>
    <property type="match status" value="1"/>
</dbReference>
<dbReference type="PANTHER" id="PTHR39586">
    <property type="entry name" value="CYTOPLASMIC PROTEIN-RELATED"/>
    <property type="match status" value="1"/>
</dbReference>
<feature type="domain" description="YqcC-like" evidence="1">
    <location>
        <begin position="1"/>
        <end position="80"/>
    </location>
</feature>
<name>A0ABX1R2P3_9ALTE</name>
<proteinExistence type="predicted"/>
<dbReference type="PANTHER" id="PTHR39586:SF1">
    <property type="entry name" value="CYTOPLASMIC PROTEIN"/>
    <property type="match status" value="1"/>
</dbReference>
<dbReference type="InterPro" id="IPR007384">
    <property type="entry name" value="UCP006257"/>
</dbReference>
<evidence type="ECO:0000313" key="3">
    <source>
        <dbReference type="Proteomes" id="UP000709336"/>
    </source>
</evidence>
<keyword evidence="3" id="KW-1185">Reference proteome</keyword>
<dbReference type="InterPro" id="IPR036814">
    <property type="entry name" value="YqcC-like_sf"/>
</dbReference>
<evidence type="ECO:0000313" key="2">
    <source>
        <dbReference type="EMBL" id="NMH59721.1"/>
    </source>
</evidence>
<reference evidence="2 3" key="1">
    <citation type="submission" date="2020-03" db="EMBL/GenBank/DDBJ databases">
        <title>Alteromonas ponticola sp. nov., isolated from seawater.</title>
        <authorList>
            <person name="Yoon J.-H."/>
            <person name="Kim Y.-O."/>
        </authorList>
    </citation>
    <scope>NUCLEOTIDE SEQUENCE [LARGE SCALE GENOMIC DNA]</scope>
    <source>
        <strain evidence="2 3">MYP5</strain>
    </source>
</reference>